<reference evidence="2" key="1">
    <citation type="submission" date="2016-12" db="EMBL/GenBank/DDBJ databases">
        <title>The genomes of Aspergillus section Nigri reveals drivers in fungal speciation.</title>
        <authorList>
            <consortium name="DOE Joint Genome Institute"/>
            <person name="Vesth T.C."/>
            <person name="Nybo J."/>
            <person name="Theobald S."/>
            <person name="Brandl J."/>
            <person name="Frisvad J.C."/>
            <person name="Nielsen K.F."/>
            <person name="Lyhne E.K."/>
            <person name="Kogle M.E."/>
            <person name="Kuo A."/>
            <person name="Riley R."/>
            <person name="Clum A."/>
            <person name="Nolan M."/>
            <person name="Lipzen A."/>
            <person name="Salamov A."/>
            <person name="Henrissat B."/>
            <person name="Wiebenga A."/>
            <person name="De Vries R.P."/>
            <person name="Grigoriev I.V."/>
            <person name="Mortensen U.H."/>
            <person name="Andersen M.R."/>
            <person name="Baker S.E."/>
        </authorList>
    </citation>
    <scope>NUCLEOTIDE SEQUENCE [LARGE SCALE GENOMIC DNA]</scope>
    <source>
        <strain evidence="2">CBS 115656</strain>
    </source>
</reference>
<evidence type="ECO:0008006" key="4">
    <source>
        <dbReference type="Google" id="ProtNLM"/>
    </source>
</evidence>
<dbReference type="EMBL" id="KZ821458">
    <property type="protein sequence ID" value="PYH34937.1"/>
    <property type="molecule type" value="Genomic_DNA"/>
</dbReference>
<keyword evidence="1" id="KW-0732">Signal</keyword>
<dbReference type="GeneID" id="37131416"/>
<proteinExistence type="predicted"/>
<sequence>MCVCVCLWCGVWMGKLGVCVEPTHTFFLAHPSSPMTIPALPVATQVRWTGATCGPYTVRTRWAFGLSPAESGTHTPHYTTHRGCEPWLFLFLVCSADSYRLSIGRVSSWTVPAFYTTPGLMRRGEKGIWEGRWFTAAQLRPGGGNMKSKIREVNNEPTLT</sequence>
<evidence type="ECO:0000313" key="2">
    <source>
        <dbReference type="EMBL" id="PYH34937.1"/>
    </source>
</evidence>
<accession>A0A318YMA4</accession>
<keyword evidence="3" id="KW-1185">Reference proteome</keyword>
<dbReference type="RefSeq" id="XP_025480415.1">
    <property type="nucleotide sequence ID" value="XM_025628960.1"/>
</dbReference>
<feature type="signal peptide" evidence="1">
    <location>
        <begin position="1"/>
        <end position="17"/>
    </location>
</feature>
<gene>
    <name evidence="2" type="ORF">BO87DRAFT_45946</name>
</gene>
<organism evidence="2 3">
    <name type="scientific">Aspergillus neoniger (strain CBS 115656)</name>
    <dbReference type="NCBI Taxonomy" id="1448310"/>
    <lineage>
        <taxon>Eukaryota</taxon>
        <taxon>Fungi</taxon>
        <taxon>Dikarya</taxon>
        <taxon>Ascomycota</taxon>
        <taxon>Pezizomycotina</taxon>
        <taxon>Eurotiomycetes</taxon>
        <taxon>Eurotiomycetidae</taxon>
        <taxon>Eurotiales</taxon>
        <taxon>Aspergillaceae</taxon>
        <taxon>Aspergillus</taxon>
        <taxon>Aspergillus subgen. Circumdati</taxon>
    </lineage>
</organism>
<dbReference type="AlphaFoldDB" id="A0A318YMA4"/>
<feature type="chain" id="PRO_5016252458" description="Secreted protein" evidence="1">
    <location>
        <begin position="18"/>
        <end position="160"/>
    </location>
</feature>
<evidence type="ECO:0000256" key="1">
    <source>
        <dbReference type="SAM" id="SignalP"/>
    </source>
</evidence>
<evidence type="ECO:0000313" key="3">
    <source>
        <dbReference type="Proteomes" id="UP000247647"/>
    </source>
</evidence>
<dbReference type="Proteomes" id="UP000247647">
    <property type="component" value="Unassembled WGS sequence"/>
</dbReference>
<protein>
    <recommendedName>
        <fullName evidence="4">Secreted protein</fullName>
    </recommendedName>
</protein>
<name>A0A318YMA4_ASPNB</name>